<gene>
    <name evidence="16" type="ORF">EGK_01445</name>
</gene>
<organism evidence="16">
    <name type="scientific">Macaca mulatta</name>
    <name type="common">Rhesus macaque</name>
    <dbReference type="NCBI Taxonomy" id="9544"/>
    <lineage>
        <taxon>Eukaryota</taxon>
        <taxon>Metazoa</taxon>
        <taxon>Chordata</taxon>
        <taxon>Craniata</taxon>
        <taxon>Vertebrata</taxon>
        <taxon>Euteleostomi</taxon>
        <taxon>Mammalia</taxon>
        <taxon>Eutheria</taxon>
        <taxon>Euarchontoglires</taxon>
        <taxon>Primates</taxon>
        <taxon>Haplorrhini</taxon>
        <taxon>Catarrhini</taxon>
        <taxon>Cercopithecidae</taxon>
        <taxon>Cercopithecinae</taxon>
        <taxon>Macaca</taxon>
    </lineage>
</organism>
<dbReference type="CDD" id="cd00096">
    <property type="entry name" value="Ig"/>
    <property type="match status" value="1"/>
</dbReference>
<comment type="subcellular location">
    <subcellularLocation>
        <location evidence="1">Cell membrane</location>
        <topology evidence="1">Single-pass type I membrane protein</topology>
    </subcellularLocation>
</comment>
<dbReference type="GO" id="GO:0009986">
    <property type="term" value="C:cell surface"/>
    <property type="evidence" value="ECO:0007669"/>
    <property type="project" value="UniProtKB-ARBA"/>
</dbReference>
<dbReference type="CDD" id="cd05753">
    <property type="entry name" value="Ig2_FcgammaR_like"/>
    <property type="match status" value="1"/>
</dbReference>
<dbReference type="FunFam" id="2.60.40.10:FF:000357">
    <property type="entry name" value="Fc receptor like 1"/>
    <property type="match status" value="2"/>
</dbReference>
<keyword evidence="9" id="KW-0675">Receptor</keyword>
<dbReference type="InterPro" id="IPR007110">
    <property type="entry name" value="Ig-like_dom"/>
</dbReference>
<evidence type="ECO:0000256" key="9">
    <source>
        <dbReference type="ARBA" id="ARBA00023170"/>
    </source>
</evidence>
<dbReference type="InterPro" id="IPR013151">
    <property type="entry name" value="Immunoglobulin_dom"/>
</dbReference>
<feature type="domain" description="Ig-like" evidence="15">
    <location>
        <begin position="203"/>
        <end position="286"/>
    </location>
</feature>
<keyword evidence="10" id="KW-0325">Glycoprotein</keyword>
<feature type="region of interest" description="Disordered" evidence="12">
    <location>
        <begin position="615"/>
        <end position="662"/>
    </location>
</feature>
<dbReference type="SMART" id="SM00409">
    <property type="entry name" value="IG"/>
    <property type="match status" value="6"/>
</dbReference>
<dbReference type="InterPro" id="IPR003599">
    <property type="entry name" value="Ig_sub"/>
</dbReference>
<keyword evidence="7 13" id="KW-0472">Membrane</keyword>
<evidence type="ECO:0000259" key="15">
    <source>
        <dbReference type="PROSITE" id="PS50835"/>
    </source>
</evidence>
<dbReference type="EMBL" id="CM001253">
    <property type="protein sequence ID" value="EHH15369.1"/>
    <property type="molecule type" value="Genomic_DNA"/>
</dbReference>
<evidence type="ECO:0000256" key="13">
    <source>
        <dbReference type="SAM" id="Phobius"/>
    </source>
</evidence>
<evidence type="ECO:0000256" key="7">
    <source>
        <dbReference type="ARBA" id="ARBA00023136"/>
    </source>
</evidence>
<evidence type="ECO:0000256" key="11">
    <source>
        <dbReference type="ARBA" id="ARBA00023319"/>
    </source>
</evidence>
<dbReference type="Gene3D" id="2.60.40.10">
    <property type="entry name" value="Immunoglobulins"/>
    <property type="match status" value="6"/>
</dbReference>
<feature type="domain" description="Ig-like" evidence="15">
    <location>
        <begin position="122"/>
        <end position="193"/>
    </location>
</feature>
<dbReference type="GO" id="GO:0005886">
    <property type="term" value="C:plasma membrane"/>
    <property type="evidence" value="ECO:0007669"/>
    <property type="project" value="UniProtKB-SubCell"/>
</dbReference>
<dbReference type="Proteomes" id="UP000013456">
    <property type="component" value="Chromosome 1"/>
</dbReference>
<dbReference type="SUPFAM" id="SSF48726">
    <property type="entry name" value="Immunoglobulin"/>
    <property type="match status" value="6"/>
</dbReference>
<accession>G7ME22</accession>
<dbReference type="InterPro" id="IPR003598">
    <property type="entry name" value="Ig_sub2"/>
</dbReference>
<evidence type="ECO:0000256" key="4">
    <source>
        <dbReference type="ARBA" id="ARBA00022729"/>
    </source>
</evidence>
<name>G7ME22_MACMU</name>
<dbReference type="Pfam" id="PF13895">
    <property type="entry name" value="Ig_2"/>
    <property type="match status" value="2"/>
</dbReference>
<dbReference type="Pfam" id="PF13927">
    <property type="entry name" value="Ig_3"/>
    <property type="match status" value="1"/>
</dbReference>
<evidence type="ECO:0000256" key="10">
    <source>
        <dbReference type="ARBA" id="ARBA00023180"/>
    </source>
</evidence>
<dbReference type="FunFam" id="2.60.40.10:FF:000592">
    <property type="entry name" value="Fc receptor like 1"/>
    <property type="match status" value="1"/>
</dbReference>
<keyword evidence="2" id="KW-1003">Cell membrane</keyword>
<feature type="compositionally biased region" description="Basic and acidic residues" evidence="12">
    <location>
        <begin position="729"/>
        <end position="745"/>
    </location>
</feature>
<feature type="domain" description="Ig-like" evidence="15">
    <location>
        <begin position="394"/>
        <end position="481"/>
    </location>
</feature>
<evidence type="ECO:0000256" key="5">
    <source>
        <dbReference type="ARBA" id="ARBA00022737"/>
    </source>
</evidence>
<feature type="domain" description="Ig-like" evidence="15">
    <location>
        <begin position="295"/>
        <end position="386"/>
    </location>
</feature>
<feature type="compositionally biased region" description="Polar residues" evidence="12">
    <location>
        <begin position="620"/>
        <end position="639"/>
    </location>
</feature>
<feature type="transmembrane region" description="Helical" evidence="13">
    <location>
        <begin position="586"/>
        <end position="609"/>
    </location>
</feature>
<keyword evidence="8" id="KW-1015">Disulfide bond</keyword>
<dbReference type="Pfam" id="PF00047">
    <property type="entry name" value="ig"/>
    <property type="match status" value="1"/>
</dbReference>
<evidence type="ECO:0000256" key="1">
    <source>
        <dbReference type="ARBA" id="ARBA00004251"/>
    </source>
</evidence>
<evidence type="ECO:0000256" key="3">
    <source>
        <dbReference type="ARBA" id="ARBA00022692"/>
    </source>
</evidence>
<keyword evidence="6 13" id="KW-1133">Transmembrane helix</keyword>
<feature type="domain" description="Ig-like" evidence="15">
    <location>
        <begin position="487"/>
        <end position="574"/>
    </location>
</feature>
<dbReference type="PANTHER" id="PTHR11481">
    <property type="entry name" value="IMMUNOGLOBULIN FC RECEPTOR"/>
    <property type="match status" value="1"/>
</dbReference>
<keyword evidence="3 13" id="KW-0812">Transmembrane</keyword>
<evidence type="ECO:0000313" key="16">
    <source>
        <dbReference type="EMBL" id="EHH15369.1"/>
    </source>
</evidence>
<sequence>MPMLLWLLLLILSEQMDYNGTRASVPKGVAPKAVLLLDPPWSTAFKGEKVTLTCRGISQSPARGDTFWYRDEKLWKIQHNAIQIRGSGNYQCKTQGSSLSDAVHVEFSHDSLILQASHPVFEGDNVTLRCQVKEDEKAHEKVYYKDGKQLPNSYNLDFIIVNSVSRDNSKYYCTATWRILSIVPIKRTSKSLNIQVQELFLHPVLRVSSSTPIEGSPMTLICETQLSPQRPKVQLQFSFFRDSQTLGSGWSTSPKLQIPAMWTEDSGSYWCETETVTHNIKKRSLTSQIRVQRVPVSNVNLEIQPTGGQLIEGENMVLICSVAQGSGTVTFSWHKEGRVRSLGRKTQRSLLAELHVLMVKESDAGRYYCAADNVHGPILSRWIQVTVRIPVSHPILTFRAPRVQALVGDLLELHCESLRGSPPILYRFYHEDVTLGNSSATSGGGASFNLSLTAEHSGNYSCDADNGLGAQHSHGVSLRVTVPVSRPILTLRAPGAQAVVGDLLELHCESLRGSFPILYWFYHEDDTLGKSSAHSGGGASFNLSLTTEHSGNYSCEADNGLGAQRSEVVTFSVTGTSRNRTGLTTAGVTGLVLSILSLAAAAAALLHYARAQRKPGGLSATGTSSHSPSECQEPSSSRPSRIDLQEPTHSKPLAPVELEPMYSNVNPGDSNLIYSHIWSIQHTKENSGEMPFRQIEVRWQCFTETANCPTMHQEHKELTVLYSELKKKYPDDSAGEDCSRGRAHEDDEENYENMPRALLASDH</sequence>
<keyword evidence="11" id="KW-0393">Immunoglobulin domain</keyword>
<feature type="region of interest" description="Disordered" evidence="12">
    <location>
        <begin position="729"/>
        <end position="763"/>
    </location>
</feature>
<proteinExistence type="predicted"/>
<evidence type="ECO:0000256" key="12">
    <source>
        <dbReference type="SAM" id="MobiDB-lite"/>
    </source>
</evidence>
<keyword evidence="5" id="KW-0677">Repeat</keyword>
<dbReference type="InterPro" id="IPR013783">
    <property type="entry name" value="Ig-like_fold"/>
</dbReference>
<feature type="compositionally biased region" description="Basic and acidic residues" evidence="12">
    <location>
        <begin position="640"/>
        <end position="649"/>
    </location>
</feature>
<keyword evidence="4 14" id="KW-0732">Signal</keyword>
<dbReference type="GO" id="GO:0019902">
    <property type="term" value="F:phosphatase binding"/>
    <property type="evidence" value="ECO:0007669"/>
    <property type="project" value="UniProtKB-ARBA"/>
</dbReference>
<dbReference type="AlphaFoldDB" id="G7ME22"/>
<dbReference type="InterPro" id="IPR050488">
    <property type="entry name" value="Ig_Fc_receptor"/>
</dbReference>
<evidence type="ECO:0000256" key="2">
    <source>
        <dbReference type="ARBA" id="ARBA00022475"/>
    </source>
</evidence>
<dbReference type="PROSITE" id="PS50835">
    <property type="entry name" value="IG_LIKE"/>
    <property type="match status" value="6"/>
</dbReference>
<evidence type="ECO:0000256" key="14">
    <source>
        <dbReference type="SAM" id="SignalP"/>
    </source>
</evidence>
<feature type="domain" description="Ig-like" evidence="15">
    <location>
        <begin position="31"/>
        <end position="108"/>
    </location>
</feature>
<feature type="signal peptide" evidence="14">
    <location>
        <begin position="1"/>
        <end position="23"/>
    </location>
</feature>
<dbReference type="SMART" id="SM00408">
    <property type="entry name" value="IGc2"/>
    <property type="match status" value="5"/>
</dbReference>
<dbReference type="FunFam" id="2.60.40.10:FF:001308">
    <property type="entry name" value="Fc receptor like 4"/>
    <property type="match status" value="1"/>
</dbReference>
<evidence type="ECO:0000256" key="6">
    <source>
        <dbReference type="ARBA" id="ARBA00022989"/>
    </source>
</evidence>
<protein>
    <recommendedName>
        <fullName evidence="15">Ig-like domain-containing protein</fullName>
    </recommendedName>
</protein>
<reference evidence="16" key="1">
    <citation type="journal article" date="2011" name="Nat. Biotechnol.">
        <title>Genome sequencing and comparison of two nonhuman primate animal models, the cynomolgus and Chinese rhesus macaques.</title>
        <authorList>
            <person name="Yan G."/>
            <person name="Zhang G."/>
            <person name="Fang X."/>
            <person name="Zhang Y."/>
            <person name="Li C."/>
            <person name="Ling F."/>
            <person name="Cooper D.N."/>
            <person name="Li Q."/>
            <person name="Li Y."/>
            <person name="van Gool A.J."/>
            <person name="Du H."/>
            <person name="Chen J."/>
            <person name="Chen R."/>
            <person name="Zhang P."/>
            <person name="Huang Z."/>
            <person name="Thompson J.R."/>
            <person name="Meng Y."/>
            <person name="Bai Y."/>
            <person name="Wang J."/>
            <person name="Zhuo M."/>
            <person name="Wang T."/>
            <person name="Huang Y."/>
            <person name="Wei L."/>
            <person name="Li J."/>
            <person name="Wang Z."/>
            <person name="Hu H."/>
            <person name="Yang P."/>
            <person name="Le L."/>
            <person name="Stenson P.D."/>
            <person name="Li B."/>
            <person name="Liu X."/>
            <person name="Ball E.V."/>
            <person name="An N."/>
            <person name="Huang Q."/>
            <person name="Zhang Y."/>
            <person name="Fan W."/>
            <person name="Zhang X."/>
            <person name="Li Y."/>
            <person name="Wang W."/>
            <person name="Katze M.G."/>
            <person name="Su B."/>
            <person name="Nielsen R."/>
            <person name="Yang H."/>
            <person name="Wang J."/>
            <person name="Wang X."/>
            <person name="Wang J."/>
        </authorList>
    </citation>
    <scope>NUCLEOTIDE SEQUENCE [LARGE SCALE GENOMIC DNA]</scope>
    <source>
        <strain evidence="16">CR-5</strain>
    </source>
</reference>
<dbReference type="InterPro" id="IPR036179">
    <property type="entry name" value="Ig-like_dom_sf"/>
</dbReference>
<dbReference type="CDD" id="cd05752">
    <property type="entry name" value="Ig1_FcgammaR_like"/>
    <property type="match status" value="1"/>
</dbReference>
<evidence type="ECO:0000256" key="8">
    <source>
        <dbReference type="ARBA" id="ARBA00023157"/>
    </source>
</evidence>
<dbReference type="PANTHER" id="PTHR11481:SF93">
    <property type="entry name" value="FC RECEPTOR-LIKE PROTEIN 3"/>
    <property type="match status" value="1"/>
</dbReference>
<feature type="chain" id="PRO_5003499846" description="Ig-like domain-containing protein" evidence="14">
    <location>
        <begin position="24"/>
        <end position="763"/>
    </location>
</feature>